<organism evidence="3 4">
    <name type="scientific">Flavobacterium subsaxonicum WB 4.1-42 = DSM 21790</name>
    <dbReference type="NCBI Taxonomy" id="1121898"/>
    <lineage>
        <taxon>Bacteria</taxon>
        <taxon>Pseudomonadati</taxon>
        <taxon>Bacteroidota</taxon>
        <taxon>Flavobacteriia</taxon>
        <taxon>Flavobacteriales</taxon>
        <taxon>Flavobacteriaceae</taxon>
        <taxon>Flavobacterium</taxon>
    </lineage>
</organism>
<comment type="caution">
    <text evidence="3">The sequence shown here is derived from an EMBL/GenBank/DDBJ whole genome shotgun (WGS) entry which is preliminary data.</text>
</comment>
<evidence type="ECO:0000313" key="3">
    <source>
        <dbReference type="EMBL" id="KGO91300.1"/>
    </source>
</evidence>
<evidence type="ECO:0000259" key="2">
    <source>
        <dbReference type="Pfam" id="PF13568"/>
    </source>
</evidence>
<evidence type="ECO:0000313" key="4">
    <source>
        <dbReference type="Proteomes" id="UP000030111"/>
    </source>
</evidence>
<evidence type="ECO:0000256" key="1">
    <source>
        <dbReference type="SAM" id="SignalP"/>
    </source>
</evidence>
<dbReference type="STRING" id="1121898.GCA_000422725_04006"/>
<reference evidence="3 4" key="1">
    <citation type="submission" date="2013-09" db="EMBL/GenBank/DDBJ databases">
        <authorList>
            <person name="Zeng Z."/>
            <person name="Chen C."/>
        </authorList>
    </citation>
    <scope>NUCLEOTIDE SEQUENCE [LARGE SCALE GENOMIC DNA]</scope>
    <source>
        <strain evidence="3 4">WB 4.1-42</strain>
    </source>
</reference>
<accession>A0A0A2MSU2</accession>
<keyword evidence="4" id="KW-1185">Reference proteome</keyword>
<gene>
    <name evidence="3" type="ORF">Q766_18660</name>
</gene>
<feature type="domain" description="Outer membrane protein beta-barrel" evidence="2">
    <location>
        <begin position="19"/>
        <end position="179"/>
    </location>
</feature>
<dbReference type="InterPro" id="IPR025665">
    <property type="entry name" value="Beta-barrel_OMP_2"/>
</dbReference>
<dbReference type="EMBL" id="JRLY01000021">
    <property type="protein sequence ID" value="KGO91300.1"/>
    <property type="molecule type" value="Genomic_DNA"/>
</dbReference>
<dbReference type="AlphaFoldDB" id="A0A0A2MSU2"/>
<dbReference type="eggNOG" id="COG3637">
    <property type="taxonomic scope" value="Bacteria"/>
</dbReference>
<dbReference type="Proteomes" id="UP000030111">
    <property type="component" value="Unassembled WGS sequence"/>
</dbReference>
<sequence>MKKITLLLVCFLALHTANAQVTIKPGIRAGLNLATLTNTNLDTKADFYVGGFVAIKLAKFYTLQPELTYSRQGATGSGFYNADYYYGYDPVIPAYGGSNDTDYSLQYLSLGVMNKFNIIDGFHAIVGPTLDFKVGDNFTGYAADELMGVDLGLNAGLGYTLPMGLTIEARYKIGFADIFGDNYSGYNDDYYYDDNGNYDDVILNSVVQLGLSYAF</sequence>
<keyword evidence="1" id="KW-0732">Signal</keyword>
<name>A0A0A2MSU2_9FLAO</name>
<dbReference type="OrthoDB" id="947434at2"/>
<proteinExistence type="predicted"/>
<feature type="chain" id="PRO_5002003780" description="Outer membrane protein beta-barrel domain-containing protein" evidence="1">
    <location>
        <begin position="20"/>
        <end position="215"/>
    </location>
</feature>
<dbReference type="RefSeq" id="WP_026990018.1">
    <property type="nucleotide sequence ID" value="NZ_AUGP01000007.1"/>
</dbReference>
<feature type="signal peptide" evidence="1">
    <location>
        <begin position="1"/>
        <end position="19"/>
    </location>
</feature>
<dbReference type="Pfam" id="PF13568">
    <property type="entry name" value="OMP_b-brl_2"/>
    <property type="match status" value="1"/>
</dbReference>
<protein>
    <recommendedName>
        <fullName evidence="2">Outer membrane protein beta-barrel domain-containing protein</fullName>
    </recommendedName>
</protein>